<dbReference type="Pfam" id="PF01523">
    <property type="entry name" value="PmbA_TldD_1st"/>
    <property type="match status" value="1"/>
</dbReference>
<sequence>MRPLIHMSSTDFVEKVLTQLSKKGATQAEVVYSEGSGVSVSCRNGEVDTIENNQDRSLIVTVYKDQAKGSASTAVVDQHSVDLTIEKAMAIASLTEPDEAAGLAEKALLATEFKDLQTFYNNEKSADELVQMALTAEQGAVDYAAQQGQAINVDESNVQLGDGYSIYANSQGFFGEKKGSNVSASVVCIAEQDDVMEREYWWDATRDIGLFPPPENIGKIAAYRTLERLGSRKVKSTKAPVLFDPSCAKSLMGHMLSAISGSALYQESSFLKNDLHQQLFPTWFNLFEDPFIPSGFASRNFDSNGVQTKQRHLIKDGVLNGFLLSVYSARRLGLQTTGNAGGAHNLEVQTTTTDSALIKTMNRGLYVTSLMGQGVNTVTGDYSRGASGFWVENGEIQFPVSELTIAGQLKDMYKSLVATGNDVDKRSKTLTGSWLIDEMTIAGD</sequence>
<evidence type="ECO:0000313" key="5">
    <source>
        <dbReference type="EMBL" id="TDR22681.1"/>
    </source>
</evidence>
<dbReference type="SUPFAM" id="SSF111283">
    <property type="entry name" value="Putative modulator of DNA gyrase, PmbA/TldD"/>
    <property type="match status" value="1"/>
</dbReference>
<organism evidence="5 6">
    <name type="scientific">Marinicella litoralis</name>
    <dbReference type="NCBI Taxonomy" id="644220"/>
    <lineage>
        <taxon>Bacteria</taxon>
        <taxon>Pseudomonadati</taxon>
        <taxon>Pseudomonadota</taxon>
        <taxon>Gammaproteobacteria</taxon>
        <taxon>Lysobacterales</taxon>
        <taxon>Marinicellaceae</taxon>
        <taxon>Marinicella</taxon>
    </lineage>
</organism>
<evidence type="ECO:0000259" key="3">
    <source>
        <dbReference type="Pfam" id="PF19289"/>
    </source>
</evidence>
<comment type="caution">
    <text evidence="5">The sequence shown here is derived from an EMBL/GenBank/DDBJ whole genome shotgun (WGS) entry which is preliminary data.</text>
</comment>
<dbReference type="OrthoDB" id="9803618at2"/>
<protein>
    <submittedName>
        <fullName evidence="5">Microcin-processing peptidase 1</fullName>
    </submittedName>
</protein>
<dbReference type="InterPro" id="IPR045570">
    <property type="entry name" value="Metalloprtase-TldD/E_cen_dom"/>
</dbReference>
<proteinExistence type="inferred from homology"/>
<dbReference type="InterPro" id="IPR047657">
    <property type="entry name" value="PmbA"/>
</dbReference>
<dbReference type="AlphaFoldDB" id="A0A4V3DIM3"/>
<gene>
    <name evidence="5" type="ORF">C8D91_1174</name>
</gene>
<evidence type="ECO:0000259" key="4">
    <source>
        <dbReference type="Pfam" id="PF19290"/>
    </source>
</evidence>
<dbReference type="InterPro" id="IPR036059">
    <property type="entry name" value="TldD/PmbA_sf"/>
</dbReference>
<dbReference type="EMBL" id="SNZB01000002">
    <property type="protein sequence ID" value="TDR22681.1"/>
    <property type="molecule type" value="Genomic_DNA"/>
</dbReference>
<dbReference type="GO" id="GO:0008237">
    <property type="term" value="F:metallopeptidase activity"/>
    <property type="evidence" value="ECO:0007669"/>
    <property type="project" value="InterPro"/>
</dbReference>
<dbReference type="PANTHER" id="PTHR43421:SF1">
    <property type="entry name" value="METALLOPROTEASE PMBA"/>
    <property type="match status" value="1"/>
</dbReference>
<dbReference type="GO" id="GO:0006508">
    <property type="term" value="P:proteolysis"/>
    <property type="evidence" value="ECO:0007669"/>
    <property type="project" value="InterPro"/>
</dbReference>
<dbReference type="Gene3D" id="3.30.2290.10">
    <property type="entry name" value="PmbA/TldD superfamily"/>
    <property type="match status" value="1"/>
</dbReference>
<name>A0A4V3DIM3_9GAMM</name>
<reference evidence="5 6" key="1">
    <citation type="submission" date="2019-03" db="EMBL/GenBank/DDBJ databases">
        <title>Genomic Encyclopedia of Type Strains, Phase IV (KMG-IV): sequencing the most valuable type-strain genomes for metagenomic binning, comparative biology and taxonomic classification.</title>
        <authorList>
            <person name="Goeker M."/>
        </authorList>
    </citation>
    <scope>NUCLEOTIDE SEQUENCE [LARGE SCALE GENOMIC DNA]</scope>
    <source>
        <strain evidence="5 6">DSM 25488</strain>
    </source>
</reference>
<evidence type="ECO:0000313" key="6">
    <source>
        <dbReference type="Proteomes" id="UP000295724"/>
    </source>
</evidence>
<evidence type="ECO:0000256" key="1">
    <source>
        <dbReference type="ARBA" id="ARBA00005836"/>
    </source>
</evidence>
<dbReference type="PANTHER" id="PTHR43421">
    <property type="entry name" value="METALLOPROTEASE PMBA"/>
    <property type="match status" value="1"/>
</dbReference>
<dbReference type="Pfam" id="PF19290">
    <property type="entry name" value="PmbA_TldD_2nd"/>
    <property type="match status" value="1"/>
</dbReference>
<keyword evidence="6" id="KW-1185">Reference proteome</keyword>
<dbReference type="InterPro" id="IPR045569">
    <property type="entry name" value="Metalloprtase-TldD/E_C"/>
</dbReference>
<dbReference type="Proteomes" id="UP000295724">
    <property type="component" value="Unassembled WGS sequence"/>
</dbReference>
<feature type="domain" description="Metalloprotease TldD/E N-terminal" evidence="2">
    <location>
        <begin position="28"/>
        <end position="92"/>
    </location>
</feature>
<dbReference type="InterPro" id="IPR035068">
    <property type="entry name" value="TldD/PmbA_N"/>
</dbReference>
<dbReference type="GO" id="GO:0005829">
    <property type="term" value="C:cytosol"/>
    <property type="evidence" value="ECO:0007669"/>
    <property type="project" value="TreeGrafter"/>
</dbReference>
<feature type="domain" description="Metalloprotease TldD/E C-terminal" evidence="3">
    <location>
        <begin position="237"/>
        <end position="443"/>
    </location>
</feature>
<comment type="similarity">
    <text evidence="1">Belongs to the peptidase U62 family.</text>
</comment>
<dbReference type="InterPro" id="IPR002510">
    <property type="entry name" value="Metalloprtase-TldD/E_N"/>
</dbReference>
<feature type="domain" description="Metalloprotease TldD/E central" evidence="4">
    <location>
        <begin position="122"/>
        <end position="229"/>
    </location>
</feature>
<dbReference type="Pfam" id="PF19289">
    <property type="entry name" value="PmbA_TldD_3rd"/>
    <property type="match status" value="1"/>
</dbReference>
<evidence type="ECO:0000259" key="2">
    <source>
        <dbReference type="Pfam" id="PF01523"/>
    </source>
</evidence>
<dbReference type="NCBIfam" id="NF008268">
    <property type="entry name" value="PRK11040.1"/>
    <property type="match status" value="1"/>
</dbReference>
<accession>A0A4V3DIM3</accession>